<keyword evidence="3" id="KW-1185">Reference proteome</keyword>
<dbReference type="Gramene" id="OB02G41330.1">
    <property type="protein sequence ID" value="OB02G41330.1"/>
    <property type="gene ID" value="OB02G41330"/>
</dbReference>
<evidence type="ECO:0000256" key="1">
    <source>
        <dbReference type="SAM" id="Phobius"/>
    </source>
</evidence>
<evidence type="ECO:0000313" key="3">
    <source>
        <dbReference type="Proteomes" id="UP000006038"/>
    </source>
</evidence>
<feature type="transmembrane region" description="Helical" evidence="1">
    <location>
        <begin position="20"/>
        <end position="45"/>
    </location>
</feature>
<dbReference type="AlphaFoldDB" id="J3LHL6"/>
<keyword evidence="1" id="KW-0472">Membrane</keyword>
<name>J3LHL6_ORYBR</name>
<keyword evidence="1" id="KW-1133">Transmembrane helix</keyword>
<proteinExistence type="predicted"/>
<sequence>MLPTSTLHIANENNKKLSYIISIYLFDWHWVCAFATYFLVSTLSLEQRIDMIKLKSVILQKQVHLIRFVWITARLHIKLRNDGACVISSSLAELNLGQVILL</sequence>
<reference evidence="2" key="1">
    <citation type="submission" date="2013-04" db="UniProtKB">
        <authorList>
            <consortium name="EnsemblPlants"/>
        </authorList>
    </citation>
    <scope>IDENTIFICATION</scope>
</reference>
<keyword evidence="1" id="KW-0812">Transmembrane</keyword>
<dbReference type="EnsemblPlants" id="OB02G41330.1">
    <property type="protein sequence ID" value="OB02G41330.1"/>
    <property type="gene ID" value="OB02G41330"/>
</dbReference>
<evidence type="ECO:0000313" key="2">
    <source>
        <dbReference type="EnsemblPlants" id="OB02G41330.1"/>
    </source>
</evidence>
<dbReference type="Proteomes" id="UP000006038">
    <property type="component" value="Unassembled WGS sequence"/>
</dbReference>
<accession>J3LHL6</accession>
<dbReference type="HOGENOM" id="CLU_2281773_0_0_1"/>
<organism evidence="2">
    <name type="scientific">Oryza brachyantha</name>
    <name type="common">malo sina</name>
    <dbReference type="NCBI Taxonomy" id="4533"/>
    <lineage>
        <taxon>Eukaryota</taxon>
        <taxon>Viridiplantae</taxon>
        <taxon>Streptophyta</taxon>
        <taxon>Embryophyta</taxon>
        <taxon>Tracheophyta</taxon>
        <taxon>Spermatophyta</taxon>
        <taxon>Magnoliopsida</taxon>
        <taxon>Liliopsida</taxon>
        <taxon>Poales</taxon>
        <taxon>Poaceae</taxon>
        <taxon>BOP clade</taxon>
        <taxon>Oryzoideae</taxon>
        <taxon>Oryzeae</taxon>
        <taxon>Oryzinae</taxon>
        <taxon>Oryza</taxon>
    </lineage>
</organism>
<protein>
    <submittedName>
        <fullName evidence="2">Uncharacterized protein</fullName>
    </submittedName>
</protein>